<dbReference type="PANTHER" id="PTHR11439:SF494">
    <property type="entry name" value="CYSTEINE-RICH RLK (RECEPTOR-LIKE PROTEIN KINASE) 8"/>
    <property type="match status" value="1"/>
</dbReference>
<dbReference type="CDD" id="cd09272">
    <property type="entry name" value="RNase_HI_RT_Ty1"/>
    <property type="match status" value="1"/>
</dbReference>
<keyword evidence="2" id="KW-1185">Reference proteome</keyword>
<proteinExistence type="predicted"/>
<dbReference type="InParanoid" id="A0A7N2KQR2"/>
<dbReference type="PANTHER" id="PTHR11439">
    <property type="entry name" value="GAG-POL-RELATED RETROTRANSPOSON"/>
    <property type="match status" value="1"/>
</dbReference>
<organism evidence="1 2">
    <name type="scientific">Quercus lobata</name>
    <name type="common">Valley oak</name>
    <dbReference type="NCBI Taxonomy" id="97700"/>
    <lineage>
        <taxon>Eukaryota</taxon>
        <taxon>Viridiplantae</taxon>
        <taxon>Streptophyta</taxon>
        <taxon>Embryophyta</taxon>
        <taxon>Tracheophyta</taxon>
        <taxon>Spermatophyta</taxon>
        <taxon>Magnoliopsida</taxon>
        <taxon>eudicotyledons</taxon>
        <taxon>Gunneridae</taxon>
        <taxon>Pentapetalae</taxon>
        <taxon>rosids</taxon>
        <taxon>fabids</taxon>
        <taxon>Fagales</taxon>
        <taxon>Fagaceae</taxon>
        <taxon>Quercus</taxon>
    </lineage>
</organism>
<evidence type="ECO:0000313" key="1">
    <source>
        <dbReference type="EnsemblPlants" id="QL01p049579:mrna"/>
    </source>
</evidence>
<reference evidence="1 2" key="1">
    <citation type="journal article" date="2016" name="G3 (Bethesda)">
        <title>First Draft Assembly and Annotation of the Genome of a California Endemic Oak Quercus lobata Nee (Fagaceae).</title>
        <authorList>
            <person name="Sork V.L."/>
            <person name="Fitz-Gibbon S.T."/>
            <person name="Puiu D."/>
            <person name="Crepeau M."/>
            <person name="Gugger P.F."/>
            <person name="Sherman R."/>
            <person name="Stevens K."/>
            <person name="Langley C.H."/>
            <person name="Pellegrini M."/>
            <person name="Salzberg S.L."/>
        </authorList>
    </citation>
    <scope>NUCLEOTIDE SEQUENCE [LARGE SCALE GENOMIC DNA]</scope>
    <source>
        <strain evidence="1 2">cv. SW786</strain>
    </source>
</reference>
<dbReference type="Gramene" id="QL01p049579:mrna">
    <property type="protein sequence ID" value="QL01p049579:mrna"/>
    <property type="gene ID" value="QL01p049579"/>
</dbReference>
<dbReference type="EMBL" id="LRBV02000001">
    <property type="status" value="NOT_ANNOTATED_CDS"/>
    <property type="molecule type" value="Genomic_DNA"/>
</dbReference>
<name>A0A7N2KQR2_QUELO</name>
<dbReference type="Proteomes" id="UP000594261">
    <property type="component" value="Chromosome 1"/>
</dbReference>
<accession>A0A7N2KQR2</accession>
<sequence length="286" mass="31943">MKDKFSALKTEVATPCFYVSVNSADAYSLKGQLRVAPTSTLKLSLRANTLPKSRPYYLSFTIYTDVPSSVTTSPPRISSSTLIPTPPSTSTPTSIFDSSFLVTHNNHPMVTRSKHGIYKPKALQIRLGIQLNCRFITGIVDFFDNCPITWFAKKQAIVFRSSTKVEYRTLASSTVELCWICMLLRDLGIFLPHPPLLWCDNVSALAIASNPVFHACTKHIKVSLAYFQIHVEIPLLFEGDESPTYRIEELADEEDTIPTVTPKTVLSKNKASHVSHLDKNDFVSLK</sequence>
<evidence type="ECO:0000313" key="2">
    <source>
        <dbReference type="Proteomes" id="UP000594261"/>
    </source>
</evidence>
<dbReference type="AlphaFoldDB" id="A0A7N2KQR2"/>
<dbReference type="EnsemblPlants" id="QL01p049579:mrna">
    <property type="protein sequence ID" value="QL01p049579:mrna"/>
    <property type="gene ID" value="QL01p049579"/>
</dbReference>
<dbReference type="OMA" id="VELCWIC"/>
<reference evidence="1" key="2">
    <citation type="submission" date="2021-01" db="UniProtKB">
        <authorList>
            <consortium name="EnsemblPlants"/>
        </authorList>
    </citation>
    <scope>IDENTIFICATION</scope>
</reference>
<protein>
    <submittedName>
        <fullName evidence="1">Uncharacterized protein</fullName>
    </submittedName>
</protein>